<gene>
    <name evidence="1" type="ORF">EVAR_42549_1</name>
</gene>
<organism evidence="1 2">
    <name type="scientific">Eumeta variegata</name>
    <name type="common">Bagworm moth</name>
    <name type="synonym">Eumeta japonica</name>
    <dbReference type="NCBI Taxonomy" id="151549"/>
    <lineage>
        <taxon>Eukaryota</taxon>
        <taxon>Metazoa</taxon>
        <taxon>Ecdysozoa</taxon>
        <taxon>Arthropoda</taxon>
        <taxon>Hexapoda</taxon>
        <taxon>Insecta</taxon>
        <taxon>Pterygota</taxon>
        <taxon>Neoptera</taxon>
        <taxon>Endopterygota</taxon>
        <taxon>Lepidoptera</taxon>
        <taxon>Glossata</taxon>
        <taxon>Ditrysia</taxon>
        <taxon>Tineoidea</taxon>
        <taxon>Psychidae</taxon>
        <taxon>Oiketicinae</taxon>
        <taxon>Eumeta</taxon>
    </lineage>
</organism>
<dbReference type="AlphaFoldDB" id="A0A4C1WRC8"/>
<sequence length="127" mass="14639">MKERVKEITLREKTYTTQGKCVGSGRESEFVGDEMEIKHRGVKKDARDVYNKHGEVESENNSGIETIALKRHDENGNPVSAPVDKLITLFRRFHNSNYRKIENISSAKIVYNWRAARRSEGVLNLYV</sequence>
<dbReference type="EMBL" id="BGZK01000634">
    <property type="protein sequence ID" value="GBP53831.1"/>
    <property type="molecule type" value="Genomic_DNA"/>
</dbReference>
<accession>A0A4C1WRC8</accession>
<proteinExistence type="predicted"/>
<name>A0A4C1WRC8_EUMVA</name>
<dbReference type="Proteomes" id="UP000299102">
    <property type="component" value="Unassembled WGS sequence"/>
</dbReference>
<protein>
    <submittedName>
        <fullName evidence="1">Uncharacterized protein</fullName>
    </submittedName>
</protein>
<comment type="caution">
    <text evidence="1">The sequence shown here is derived from an EMBL/GenBank/DDBJ whole genome shotgun (WGS) entry which is preliminary data.</text>
</comment>
<evidence type="ECO:0000313" key="1">
    <source>
        <dbReference type="EMBL" id="GBP53831.1"/>
    </source>
</evidence>
<keyword evidence="2" id="KW-1185">Reference proteome</keyword>
<reference evidence="1 2" key="1">
    <citation type="journal article" date="2019" name="Commun. Biol.">
        <title>The bagworm genome reveals a unique fibroin gene that provides high tensile strength.</title>
        <authorList>
            <person name="Kono N."/>
            <person name="Nakamura H."/>
            <person name="Ohtoshi R."/>
            <person name="Tomita M."/>
            <person name="Numata K."/>
            <person name="Arakawa K."/>
        </authorList>
    </citation>
    <scope>NUCLEOTIDE SEQUENCE [LARGE SCALE GENOMIC DNA]</scope>
</reference>
<evidence type="ECO:0000313" key="2">
    <source>
        <dbReference type="Proteomes" id="UP000299102"/>
    </source>
</evidence>